<dbReference type="RefSeq" id="WP_209643589.1">
    <property type="nucleotide sequence ID" value="NZ_JAGINW010000001.1"/>
</dbReference>
<comment type="caution">
    <text evidence="1">The sequence shown here is derived from an EMBL/GenBank/DDBJ whole genome shotgun (WGS) entry which is preliminary data.</text>
</comment>
<evidence type="ECO:0000313" key="1">
    <source>
        <dbReference type="EMBL" id="MBP2326536.1"/>
    </source>
</evidence>
<gene>
    <name evidence="1" type="ORF">JOF56_006921</name>
</gene>
<sequence length="127" mass="12823">MSLTIGTPEANAGMSQAIFAQLDALLSPPLQAAVDNATDPAKPGAQQALDAARDGWRKLAFAIAKGVIDHLVSNMEINGVTVSGTVNVPVSGNTGTAAPNAHFHSVAITPAVAVALSQNNNGTGRVK</sequence>
<dbReference type="Proteomes" id="UP001519332">
    <property type="component" value="Unassembled WGS sequence"/>
</dbReference>
<name>A0ABS4TQ49_9PSEU</name>
<accession>A0ABS4TQ49</accession>
<protein>
    <submittedName>
        <fullName evidence="1">Uncharacterized protein</fullName>
    </submittedName>
</protein>
<proteinExistence type="predicted"/>
<evidence type="ECO:0000313" key="2">
    <source>
        <dbReference type="Proteomes" id="UP001519332"/>
    </source>
</evidence>
<organism evidence="1 2">
    <name type="scientific">Kibdelosporangium banguiense</name>
    <dbReference type="NCBI Taxonomy" id="1365924"/>
    <lineage>
        <taxon>Bacteria</taxon>
        <taxon>Bacillati</taxon>
        <taxon>Actinomycetota</taxon>
        <taxon>Actinomycetes</taxon>
        <taxon>Pseudonocardiales</taxon>
        <taxon>Pseudonocardiaceae</taxon>
        <taxon>Kibdelosporangium</taxon>
    </lineage>
</organism>
<reference evidence="1 2" key="1">
    <citation type="submission" date="2021-03" db="EMBL/GenBank/DDBJ databases">
        <title>Sequencing the genomes of 1000 actinobacteria strains.</title>
        <authorList>
            <person name="Klenk H.-P."/>
        </authorList>
    </citation>
    <scope>NUCLEOTIDE SEQUENCE [LARGE SCALE GENOMIC DNA]</scope>
    <source>
        <strain evidence="1 2">DSM 46670</strain>
    </source>
</reference>
<keyword evidence="2" id="KW-1185">Reference proteome</keyword>
<dbReference type="EMBL" id="JAGINW010000001">
    <property type="protein sequence ID" value="MBP2326536.1"/>
    <property type="molecule type" value="Genomic_DNA"/>
</dbReference>